<feature type="domain" description="Sugar phosphate transporter" evidence="7">
    <location>
        <begin position="152"/>
        <end position="459"/>
    </location>
</feature>
<evidence type="ECO:0000256" key="1">
    <source>
        <dbReference type="ARBA" id="ARBA00004141"/>
    </source>
</evidence>
<dbReference type="EMBL" id="PYDT01000005">
    <property type="protein sequence ID" value="THU59494.1"/>
    <property type="molecule type" value="Genomic_DNA"/>
</dbReference>
<sequence>MEEKSREEEAVAAAHAEVNAIEVGKEEDHHKPVLRRDPSFSRWCDVNGILRSNAAADDGSPGTSSAAEESEEFELPLLQQGRSEEADAEAEDQMRSQSFRQRSMCSGNANGSATKYAPLDIENGVHASDSIAKLQSLEQSEESPISAVIVLKTLFYILVWYTFSTCLTVYNKTLLGDHLGKFPAPLLMNTVHFSMQAILSNAIVYIQSRISESNRNTMSWKDYFIRVVPTAIATALDVNLSNESLVFISVTFATMCKSASPIFLLVFAFVFRLESPSFKLLGIILIISAGVLLTVAKETEFEFWGFLFVMLSAVMSGFRCFIVFLCALASNITLKKEAYGLKNPIALMSYVTPVMALITAVLSLLLDPWQKFKGNNYFNSSKHIIKSCLLMLLGGALAFFMVLTEYILVSATSAVTVTVAGIVKEALTIMVAVFYFHDQFTWLKGFGLFTIMVGVSLFNWYKYHKLIKGQQTENEGTYSRSIDRAAKYVILDDMELQDA</sequence>
<dbReference type="STRING" id="52838.A0A4S8JEC1"/>
<gene>
    <name evidence="8" type="ORF">C4D60_Mb07t02710</name>
</gene>
<evidence type="ECO:0000313" key="9">
    <source>
        <dbReference type="Proteomes" id="UP000317650"/>
    </source>
</evidence>
<keyword evidence="9" id="KW-1185">Reference proteome</keyword>
<feature type="transmembrane region" description="Helical" evidence="6">
    <location>
        <begin position="278"/>
        <end position="297"/>
    </location>
</feature>
<feature type="transmembrane region" description="Helical" evidence="6">
    <location>
        <begin position="246"/>
        <end position="271"/>
    </location>
</feature>
<feature type="transmembrane region" description="Helical" evidence="6">
    <location>
        <begin position="442"/>
        <end position="461"/>
    </location>
</feature>
<dbReference type="GO" id="GO:0016020">
    <property type="term" value="C:membrane"/>
    <property type="evidence" value="ECO:0007669"/>
    <property type="project" value="UniProtKB-SubCell"/>
</dbReference>
<feature type="transmembrane region" description="Helical" evidence="6">
    <location>
        <begin position="384"/>
        <end position="403"/>
    </location>
</feature>
<accession>A0A4S8JEC1</accession>
<feature type="compositionally biased region" description="Low complexity" evidence="5">
    <location>
        <begin position="11"/>
        <end position="22"/>
    </location>
</feature>
<evidence type="ECO:0000256" key="2">
    <source>
        <dbReference type="ARBA" id="ARBA00022692"/>
    </source>
</evidence>
<dbReference type="InterPro" id="IPR004853">
    <property type="entry name" value="Sugar_P_trans_dom"/>
</dbReference>
<evidence type="ECO:0000256" key="4">
    <source>
        <dbReference type="ARBA" id="ARBA00023136"/>
    </source>
</evidence>
<feature type="compositionally biased region" description="Basic and acidic residues" evidence="5">
    <location>
        <begin position="23"/>
        <end position="38"/>
    </location>
</feature>
<feature type="transmembrane region" description="Helical" evidence="6">
    <location>
        <begin position="149"/>
        <end position="170"/>
    </location>
</feature>
<organism evidence="8 9">
    <name type="scientific">Musa balbisiana</name>
    <name type="common">Banana</name>
    <dbReference type="NCBI Taxonomy" id="52838"/>
    <lineage>
        <taxon>Eukaryota</taxon>
        <taxon>Viridiplantae</taxon>
        <taxon>Streptophyta</taxon>
        <taxon>Embryophyta</taxon>
        <taxon>Tracheophyta</taxon>
        <taxon>Spermatophyta</taxon>
        <taxon>Magnoliopsida</taxon>
        <taxon>Liliopsida</taxon>
        <taxon>Zingiberales</taxon>
        <taxon>Musaceae</taxon>
        <taxon>Musa</taxon>
    </lineage>
</organism>
<evidence type="ECO:0000256" key="3">
    <source>
        <dbReference type="ARBA" id="ARBA00022989"/>
    </source>
</evidence>
<keyword evidence="4 6" id="KW-0472">Membrane</keyword>
<evidence type="ECO:0000256" key="6">
    <source>
        <dbReference type="SAM" id="Phobius"/>
    </source>
</evidence>
<comment type="caution">
    <text evidence="8">The sequence shown here is derived from an EMBL/GenBank/DDBJ whole genome shotgun (WGS) entry which is preliminary data.</text>
</comment>
<dbReference type="PANTHER" id="PTHR11132">
    <property type="entry name" value="SOLUTE CARRIER FAMILY 35"/>
    <property type="match status" value="1"/>
</dbReference>
<feature type="transmembrane region" description="Helical" evidence="6">
    <location>
        <begin position="303"/>
        <end position="333"/>
    </location>
</feature>
<evidence type="ECO:0000313" key="8">
    <source>
        <dbReference type="EMBL" id="THU59494.1"/>
    </source>
</evidence>
<keyword evidence="3 6" id="KW-1133">Transmembrane helix</keyword>
<name>A0A4S8JEC1_MUSBA</name>
<feature type="transmembrane region" description="Helical" evidence="6">
    <location>
        <begin position="182"/>
        <end position="203"/>
    </location>
</feature>
<feature type="region of interest" description="Disordered" evidence="5">
    <location>
        <begin position="1"/>
        <end position="38"/>
    </location>
</feature>
<evidence type="ECO:0000256" key="5">
    <source>
        <dbReference type="SAM" id="MobiDB-lite"/>
    </source>
</evidence>
<dbReference type="Pfam" id="PF03151">
    <property type="entry name" value="TPT"/>
    <property type="match status" value="1"/>
</dbReference>
<comment type="subcellular location">
    <subcellularLocation>
        <location evidence="1">Membrane</location>
        <topology evidence="1">Multi-pass membrane protein</topology>
    </subcellularLocation>
</comment>
<evidence type="ECO:0000259" key="7">
    <source>
        <dbReference type="Pfam" id="PF03151"/>
    </source>
</evidence>
<reference evidence="8 9" key="1">
    <citation type="journal article" date="2019" name="Nat. Plants">
        <title>Genome sequencing of Musa balbisiana reveals subgenome evolution and function divergence in polyploid bananas.</title>
        <authorList>
            <person name="Yao X."/>
        </authorList>
    </citation>
    <scope>NUCLEOTIDE SEQUENCE [LARGE SCALE GENOMIC DNA]</scope>
    <source>
        <strain evidence="9">cv. DH-PKW</strain>
        <tissue evidence="8">Leaves</tissue>
    </source>
</reference>
<keyword evidence="2 6" id="KW-0812">Transmembrane</keyword>
<dbReference type="InterPro" id="IPR050186">
    <property type="entry name" value="TPT_transporter"/>
</dbReference>
<protein>
    <recommendedName>
        <fullName evidence="7">Sugar phosphate transporter domain-containing protein</fullName>
    </recommendedName>
</protein>
<feature type="compositionally biased region" description="Polar residues" evidence="5">
    <location>
        <begin position="95"/>
        <end position="105"/>
    </location>
</feature>
<feature type="region of interest" description="Disordered" evidence="5">
    <location>
        <begin position="51"/>
        <end position="105"/>
    </location>
</feature>
<proteinExistence type="predicted"/>
<dbReference type="Proteomes" id="UP000317650">
    <property type="component" value="Chromosome 7"/>
</dbReference>
<feature type="transmembrane region" description="Helical" evidence="6">
    <location>
        <begin position="345"/>
        <end position="364"/>
    </location>
</feature>
<dbReference type="AlphaFoldDB" id="A0A4S8JEC1"/>